<dbReference type="InterPro" id="IPR022896">
    <property type="entry name" value="TrioseP_Isoase_bac/euk"/>
</dbReference>
<dbReference type="FunFam" id="3.20.20.70:FF:000016">
    <property type="entry name" value="Triosephosphate isomerase"/>
    <property type="match status" value="1"/>
</dbReference>
<keyword evidence="8 9" id="KW-0413">Isomerase</keyword>
<dbReference type="GO" id="GO:0019563">
    <property type="term" value="P:glycerol catabolic process"/>
    <property type="evidence" value="ECO:0007669"/>
    <property type="project" value="TreeGrafter"/>
</dbReference>
<comment type="subunit">
    <text evidence="9 10">Homodimer.</text>
</comment>
<dbReference type="NCBIfam" id="TIGR00419">
    <property type="entry name" value="tim"/>
    <property type="match status" value="1"/>
</dbReference>
<dbReference type="SUPFAM" id="SSF51351">
    <property type="entry name" value="Triosephosphate isomerase (TIM)"/>
    <property type="match status" value="1"/>
</dbReference>
<keyword evidence="7 9" id="KW-0324">Glycolysis</keyword>
<evidence type="ECO:0000256" key="10">
    <source>
        <dbReference type="RuleBase" id="RU363013"/>
    </source>
</evidence>
<name>A0A0N7KY10_9HYPH</name>
<feature type="active site" description="Electrophile" evidence="9">
    <location>
        <position position="96"/>
    </location>
</feature>
<dbReference type="Pfam" id="PF00121">
    <property type="entry name" value="TIM"/>
    <property type="match status" value="1"/>
</dbReference>
<dbReference type="UniPathway" id="UPA00109">
    <property type="reaction ID" value="UER00189"/>
</dbReference>
<dbReference type="AlphaFoldDB" id="A0A0N7KY10"/>
<organism evidence="11">
    <name type="scientific">Aureimonas frigidaquae</name>
    <dbReference type="NCBI Taxonomy" id="424757"/>
    <lineage>
        <taxon>Bacteria</taxon>
        <taxon>Pseudomonadati</taxon>
        <taxon>Pseudomonadota</taxon>
        <taxon>Alphaproteobacteria</taxon>
        <taxon>Hyphomicrobiales</taxon>
        <taxon>Aurantimonadaceae</taxon>
        <taxon>Aureimonas</taxon>
    </lineage>
</organism>
<dbReference type="RefSeq" id="WP_062226134.1">
    <property type="nucleotide sequence ID" value="NZ_BBWR01000002.1"/>
</dbReference>
<keyword evidence="5 9" id="KW-0312">Gluconeogenesis</keyword>
<dbReference type="GO" id="GO:0004807">
    <property type="term" value="F:triose-phosphate isomerase activity"/>
    <property type="evidence" value="ECO:0007669"/>
    <property type="project" value="UniProtKB-UniRule"/>
</dbReference>
<gene>
    <name evidence="9" type="primary">tpiA</name>
</gene>
<feature type="binding site" evidence="9">
    <location>
        <position position="212"/>
    </location>
    <ligand>
        <name>substrate</name>
    </ligand>
</feature>
<dbReference type="GO" id="GO:0006094">
    <property type="term" value="P:gluconeogenesis"/>
    <property type="evidence" value="ECO:0007669"/>
    <property type="project" value="UniProtKB-UniRule"/>
</dbReference>
<dbReference type="UniPathway" id="UPA01066"/>
<evidence type="ECO:0000256" key="1">
    <source>
        <dbReference type="ARBA" id="ARBA00000148"/>
    </source>
</evidence>
<dbReference type="PANTHER" id="PTHR21139">
    <property type="entry name" value="TRIOSEPHOSPHATE ISOMERASE"/>
    <property type="match status" value="1"/>
</dbReference>
<reference evidence="11" key="1">
    <citation type="journal article" date="2015" name="Proc. Natl. Acad. Sci. U.S.A.">
        <title>Bacterial clade with the ribosomal RNA operon on a small plasmid rather than the chromosome.</title>
        <authorList>
            <person name="Anda M."/>
            <person name="Ohtsubo Y."/>
            <person name="Okubo T."/>
            <person name="Sugawara M."/>
            <person name="Nagata Y."/>
            <person name="Tsuda M."/>
            <person name="Minamisawa K."/>
            <person name="Mitsui H."/>
        </authorList>
    </citation>
    <scope>NUCLEOTIDE SEQUENCE</scope>
    <source>
        <strain evidence="11">JCM 14755</strain>
    </source>
</reference>
<dbReference type="EC" id="5.3.1.1" evidence="9 10"/>
<dbReference type="InterPro" id="IPR000652">
    <property type="entry name" value="Triosephosphate_isomerase"/>
</dbReference>
<dbReference type="PROSITE" id="PS00171">
    <property type="entry name" value="TIM_1"/>
    <property type="match status" value="1"/>
</dbReference>
<evidence type="ECO:0000256" key="5">
    <source>
        <dbReference type="ARBA" id="ARBA00022432"/>
    </source>
</evidence>
<dbReference type="GO" id="GO:0005829">
    <property type="term" value="C:cytosol"/>
    <property type="evidence" value="ECO:0007669"/>
    <property type="project" value="TreeGrafter"/>
</dbReference>
<dbReference type="InterPro" id="IPR013785">
    <property type="entry name" value="Aldolase_TIM"/>
</dbReference>
<feature type="binding site" evidence="9">
    <location>
        <position position="172"/>
    </location>
    <ligand>
        <name>substrate</name>
    </ligand>
</feature>
<evidence type="ECO:0000256" key="4">
    <source>
        <dbReference type="ARBA" id="ARBA00007422"/>
    </source>
</evidence>
<dbReference type="PANTHER" id="PTHR21139:SF42">
    <property type="entry name" value="TRIOSEPHOSPHATE ISOMERASE"/>
    <property type="match status" value="1"/>
</dbReference>
<comment type="catalytic activity">
    <reaction evidence="9 10">
        <text>D-glyceraldehyde 3-phosphate = dihydroxyacetone phosphate</text>
        <dbReference type="Rhea" id="RHEA:18585"/>
        <dbReference type="ChEBI" id="CHEBI:57642"/>
        <dbReference type="ChEBI" id="CHEBI:59776"/>
        <dbReference type="EC" id="5.3.1.1"/>
    </reaction>
</comment>
<comment type="pathway">
    <text evidence="3">Carbohydrate metabolism; erythritol degradation.</text>
</comment>
<dbReference type="Gene3D" id="3.20.20.70">
    <property type="entry name" value="Aldolase class I"/>
    <property type="match status" value="1"/>
</dbReference>
<dbReference type="CDD" id="cd00311">
    <property type="entry name" value="TIM"/>
    <property type="match status" value="1"/>
</dbReference>
<dbReference type="HAMAP" id="MF_00147_B">
    <property type="entry name" value="TIM_B"/>
    <property type="match status" value="1"/>
</dbReference>
<accession>A0A0N7KY10</accession>
<feature type="active site" description="Proton acceptor" evidence="9">
    <location>
        <position position="166"/>
    </location>
</feature>
<evidence type="ECO:0000313" key="11">
    <source>
        <dbReference type="EMBL" id="BAT28417.1"/>
    </source>
</evidence>
<comment type="similarity">
    <text evidence="4 9 10">Belongs to the triosephosphate isomerase family.</text>
</comment>
<evidence type="ECO:0000256" key="7">
    <source>
        <dbReference type="ARBA" id="ARBA00023152"/>
    </source>
</evidence>
<feature type="binding site" evidence="9">
    <location>
        <begin position="233"/>
        <end position="234"/>
    </location>
    <ligand>
        <name>substrate</name>
    </ligand>
</feature>
<evidence type="ECO:0000256" key="2">
    <source>
        <dbReference type="ARBA" id="ARBA00004680"/>
    </source>
</evidence>
<comment type="subcellular location">
    <subcellularLocation>
        <location evidence="9 10">Cytoplasm</location>
    </subcellularLocation>
</comment>
<dbReference type="GO" id="GO:0006096">
    <property type="term" value="P:glycolytic process"/>
    <property type="evidence" value="ECO:0007669"/>
    <property type="project" value="UniProtKB-UniRule"/>
</dbReference>
<evidence type="ECO:0000256" key="8">
    <source>
        <dbReference type="ARBA" id="ARBA00023235"/>
    </source>
</evidence>
<comment type="pathway">
    <text evidence="2 9 10">Carbohydrate degradation; glycolysis; D-glyceraldehyde 3-phosphate from glycerone phosphate: step 1/1.</text>
</comment>
<dbReference type="OrthoDB" id="9809429at2"/>
<sequence>MQRRKLVAGNWKMNGVRASLSELHAMRDAVRAGQASHVDLLICPPATLLAAAVTAVDGAFHIGGQTCHDAPSGAYTGEVSAAMLADAGARYVILGHSERRTLFGETDAMVRSKAQAAAEAGLIRIVCVGETESERLDGRALDVIERQLAASLPDAATGADMIVAYEPVWAIGTGRTPTLEDVAQVHRAMRTALVGRYGEQVGQAMRLLYGGSVKSGNCAELMAAEDVDGALVGGASLKSADIMAICAAIHAV</sequence>
<protein>
    <recommendedName>
        <fullName evidence="9 10">Triosephosphate isomerase</fullName>
        <shortName evidence="9">TIM</shortName>
        <shortName evidence="9">TPI</shortName>
        <ecNumber evidence="9 10">5.3.1.1</ecNumber>
    </recommendedName>
    <alternativeName>
        <fullName evidence="9">Triose-phosphate isomerase</fullName>
    </alternativeName>
</protein>
<dbReference type="InterPro" id="IPR020861">
    <property type="entry name" value="Triosephosphate_isomerase_AS"/>
</dbReference>
<dbReference type="GO" id="GO:0046166">
    <property type="term" value="P:glyceraldehyde-3-phosphate biosynthetic process"/>
    <property type="evidence" value="ECO:0007669"/>
    <property type="project" value="TreeGrafter"/>
</dbReference>
<dbReference type="UniPathway" id="UPA00138"/>
<dbReference type="InterPro" id="IPR035990">
    <property type="entry name" value="TIM_sf"/>
</dbReference>
<keyword evidence="6 9" id="KW-0963">Cytoplasm</keyword>
<feature type="binding site" evidence="9">
    <location>
        <begin position="10"/>
        <end position="12"/>
    </location>
    <ligand>
        <name>substrate</name>
    </ligand>
</feature>
<evidence type="ECO:0000256" key="3">
    <source>
        <dbReference type="ARBA" id="ARBA00004939"/>
    </source>
</evidence>
<evidence type="ECO:0000256" key="9">
    <source>
        <dbReference type="HAMAP-Rule" id="MF_00147"/>
    </source>
</evidence>
<dbReference type="EMBL" id="LC066377">
    <property type="protein sequence ID" value="BAT28417.1"/>
    <property type="molecule type" value="Genomic_DNA"/>
</dbReference>
<comment type="function">
    <text evidence="9">Involved in the gluconeogenesis. Catalyzes stereospecifically the conversion of dihydroxyacetone phosphate (DHAP) to D-glyceraldehyde-3-phosphate (G3P).</text>
</comment>
<evidence type="ECO:0000256" key="6">
    <source>
        <dbReference type="ARBA" id="ARBA00022490"/>
    </source>
</evidence>
<proteinExistence type="inferred from homology"/>
<dbReference type="PROSITE" id="PS51440">
    <property type="entry name" value="TIM_2"/>
    <property type="match status" value="1"/>
</dbReference>
<comment type="pathway">
    <text evidence="9 10">Carbohydrate biosynthesis; gluconeogenesis.</text>
</comment>
<comment type="catalytic activity">
    <reaction evidence="1">
        <text>L-erythrulose 1-phosphate = D-erythrulose 4-phosphate</text>
        <dbReference type="Rhea" id="RHEA:49588"/>
        <dbReference type="ChEBI" id="CHEBI:58002"/>
        <dbReference type="ChEBI" id="CHEBI:90796"/>
        <dbReference type="EC" id="5.3.1.33"/>
    </reaction>
</comment>